<reference evidence="2 3" key="1">
    <citation type="journal article" date="2014" name="BMC Genomics">
        <title>Genome sequencing of four Aureobasidium pullulans varieties: biotechnological potential, stress tolerance, and description of new species.</title>
        <authorList>
            <person name="Gostin Ar C."/>
            <person name="Ohm R.A."/>
            <person name="Kogej T."/>
            <person name="Sonjak S."/>
            <person name="Turk M."/>
            <person name="Zajc J."/>
            <person name="Zalar P."/>
            <person name="Grube M."/>
            <person name="Sun H."/>
            <person name="Han J."/>
            <person name="Sharma A."/>
            <person name="Chiniquy J."/>
            <person name="Ngan C.Y."/>
            <person name="Lipzen A."/>
            <person name="Barry K."/>
            <person name="Grigoriev I.V."/>
            <person name="Gunde-Cimerman N."/>
        </authorList>
    </citation>
    <scope>NUCLEOTIDE SEQUENCE [LARGE SCALE GENOMIC DNA]</scope>
    <source>
        <strain evidence="2 3">CBS 110374</strain>
    </source>
</reference>
<accession>A0A074VEW9</accession>
<feature type="compositionally biased region" description="Gly residues" evidence="1">
    <location>
        <begin position="346"/>
        <end position="366"/>
    </location>
</feature>
<gene>
    <name evidence="2" type="ORF">M437DRAFT_69627</name>
</gene>
<feature type="region of interest" description="Disordered" evidence="1">
    <location>
        <begin position="307"/>
        <end position="429"/>
    </location>
</feature>
<dbReference type="RefSeq" id="XP_040875991.1">
    <property type="nucleotide sequence ID" value="XM_041025315.1"/>
</dbReference>
<name>A0A074VEW9_AURM1</name>
<dbReference type="AlphaFoldDB" id="A0A074VEW9"/>
<evidence type="ECO:0000256" key="1">
    <source>
        <dbReference type="SAM" id="MobiDB-lite"/>
    </source>
</evidence>
<dbReference type="GeneID" id="63918688"/>
<dbReference type="HOGENOM" id="CLU_049043_0_0_1"/>
<sequence>MTSSEAKRHSDRIAAQKEKENLQKKAKEELDKQEKARLELEEKEKASRIAKGLPEDGSLIFKMFGYKDRSFAYDRQEVWRTEDDVKIGTWATRAYWQPSNFYPGQILRILHSHPHTNLDAKYNPNIGEIAMTDVEPVVIKMRWAVVLWTTDFGIFTLPMFTLKGKTGLKELTDERRREYVAMVTEGTTPESGKLTPWHGHPIIMNVNPELKTQYSNLCYVDLSRPMTINSFEYLEENAGSIDGDEYVRLISLFKIQIDRWLNKSFKMFEGSPEYDEGMLVIPNAMPTASRQSYEAFEDWKKKMADTEFPGQFKSKQAKSRKFEESKPKSKSGSGSTSSGVKKSPGSGHGRGGGRGGKYSRGGGRGGSKVIKSEINSRNTANARQRQRQATSMEPSMRLSSPKRLATESAKSAKRFGRSPRDRPGGRPGVLTPVALVFRVLNLAYVARPLHH</sequence>
<evidence type="ECO:0000313" key="2">
    <source>
        <dbReference type="EMBL" id="KEQ58968.1"/>
    </source>
</evidence>
<keyword evidence="3" id="KW-1185">Reference proteome</keyword>
<feature type="region of interest" description="Disordered" evidence="1">
    <location>
        <begin position="1"/>
        <end position="35"/>
    </location>
</feature>
<organism evidence="2 3">
    <name type="scientific">Aureobasidium melanogenum (strain CBS 110374)</name>
    <name type="common">Aureobasidium pullulans var. melanogenum</name>
    <dbReference type="NCBI Taxonomy" id="1043003"/>
    <lineage>
        <taxon>Eukaryota</taxon>
        <taxon>Fungi</taxon>
        <taxon>Dikarya</taxon>
        <taxon>Ascomycota</taxon>
        <taxon>Pezizomycotina</taxon>
        <taxon>Dothideomycetes</taxon>
        <taxon>Dothideomycetidae</taxon>
        <taxon>Dothideales</taxon>
        <taxon>Saccotheciaceae</taxon>
        <taxon>Aureobasidium</taxon>
    </lineage>
</organism>
<evidence type="ECO:0000313" key="3">
    <source>
        <dbReference type="Proteomes" id="UP000030672"/>
    </source>
</evidence>
<feature type="compositionally biased region" description="Low complexity" evidence="1">
    <location>
        <begin position="330"/>
        <end position="345"/>
    </location>
</feature>
<dbReference type="Proteomes" id="UP000030672">
    <property type="component" value="Unassembled WGS sequence"/>
</dbReference>
<proteinExistence type="predicted"/>
<protein>
    <submittedName>
        <fullName evidence="2">Uncharacterized protein</fullName>
    </submittedName>
</protein>
<dbReference type="EMBL" id="KL584851">
    <property type="protein sequence ID" value="KEQ58968.1"/>
    <property type="molecule type" value="Genomic_DNA"/>
</dbReference>
<feature type="compositionally biased region" description="Low complexity" evidence="1">
    <location>
        <begin position="375"/>
        <end position="391"/>
    </location>
</feature>